<keyword evidence="2 7" id="KW-0479">Metal-binding</keyword>
<dbReference type="SMART" id="SM00235">
    <property type="entry name" value="ZnMc"/>
    <property type="match status" value="1"/>
</dbReference>
<dbReference type="PROSITE" id="PS51864">
    <property type="entry name" value="ASTACIN"/>
    <property type="match status" value="1"/>
</dbReference>
<dbReference type="Pfam" id="PF01400">
    <property type="entry name" value="Astacin"/>
    <property type="match status" value="1"/>
</dbReference>
<dbReference type="InterPro" id="IPR034035">
    <property type="entry name" value="Astacin-like_dom"/>
</dbReference>
<reference evidence="12" key="1">
    <citation type="submission" date="2016-06" db="UniProtKB">
        <authorList>
            <consortium name="WormBaseParasite"/>
        </authorList>
    </citation>
    <scope>IDENTIFICATION</scope>
</reference>
<dbReference type="PANTHER" id="PTHR10127">
    <property type="entry name" value="DISCOIDIN, CUB, EGF, LAMININ , AND ZINC METALLOPROTEASE DOMAIN CONTAINING"/>
    <property type="match status" value="1"/>
</dbReference>
<dbReference type="EC" id="3.4.24.-" evidence="8"/>
<dbReference type="PRINTS" id="PR00480">
    <property type="entry name" value="ASTACIN"/>
</dbReference>
<keyword evidence="1 7" id="KW-0645">Protease</keyword>
<dbReference type="GO" id="GO:0004222">
    <property type="term" value="F:metalloendopeptidase activity"/>
    <property type="evidence" value="ECO:0007669"/>
    <property type="project" value="UniProtKB-UniRule"/>
</dbReference>
<dbReference type="Proteomes" id="UP000270296">
    <property type="component" value="Unassembled WGS sequence"/>
</dbReference>
<name>A0A183IF92_9BILA</name>
<evidence type="ECO:0000256" key="4">
    <source>
        <dbReference type="ARBA" id="ARBA00022833"/>
    </source>
</evidence>
<dbReference type="InterPro" id="IPR024079">
    <property type="entry name" value="MetalloPept_cat_dom_sf"/>
</dbReference>
<keyword evidence="4 7" id="KW-0862">Zinc</keyword>
<keyword evidence="3 7" id="KW-0378">Hydrolase</keyword>
<dbReference type="EMBL" id="UZAM01007160">
    <property type="protein sequence ID" value="VDO97129.1"/>
    <property type="molecule type" value="Genomic_DNA"/>
</dbReference>
<dbReference type="WBParaSite" id="SBAD_0000239201-mRNA-1">
    <property type="protein sequence ID" value="SBAD_0000239201-mRNA-1"/>
    <property type="gene ID" value="SBAD_0000239201"/>
</dbReference>
<feature type="binding site" evidence="7">
    <location>
        <position position="76"/>
    </location>
    <ligand>
        <name>Zn(2+)</name>
        <dbReference type="ChEBI" id="CHEBI:29105"/>
        <note>catalytic</note>
    </ligand>
</feature>
<protein>
    <recommendedName>
        <fullName evidence="8">Metalloendopeptidase</fullName>
        <ecNumber evidence="8">3.4.24.-</ecNumber>
    </recommendedName>
</protein>
<evidence type="ECO:0000259" key="9">
    <source>
        <dbReference type="PROSITE" id="PS51864"/>
    </source>
</evidence>
<comment type="caution">
    <text evidence="7">Lacks conserved residue(s) required for the propagation of feature annotation.</text>
</comment>
<evidence type="ECO:0000256" key="5">
    <source>
        <dbReference type="ARBA" id="ARBA00023049"/>
    </source>
</evidence>
<dbReference type="GO" id="GO:0006508">
    <property type="term" value="P:proteolysis"/>
    <property type="evidence" value="ECO:0007669"/>
    <property type="project" value="UniProtKB-KW"/>
</dbReference>
<evidence type="ECO:0000256" key="3">
    <source>
        <dbReference type="ARBA" id="ARBA00022801"/>
    </source>
</evidence>
<dbReference type="InterPro" id="IPR006026">
    <property type="entry name" value="Peptidase_Metallo"/>
</dbReference>
<evidence type="ECO:0000313" key="11">
    <source>
        <dbReference type="Proteomes" id="UP000270296"/>
    </source>
</evidence>
<feature type="domain" description="Peptidase M12A" evidence="9">
    <location>
        <begin position="1"/>
        <end position="175"/>
    </location>
</feature>
<dbReference type="OrthoDB" id="5786116at2759"/>
<evidence type="ECO:0000256" key="7">
    <source>
        <dbReference type="PROSITE-ProRule" id="PRU01211"/>
    </source>
</evidence>
<evidence type="ECO:0000313" key="12">
    <source>
        <dbReference type="WBParaSite" id="SBAD_0000239201-mRNA-1"/>
    </source>
</evidence>
<reference evidence="10 11" key="2">
    <citation type="submission" date="2018-11" db="EMBL/GenBank/DDBJ databases">
        <authorList>
            <consortium name="Pathogen Informatics"/>
        </authorList>
    </citation>
    <scope>NUCLEOTIDE SEQUENCE [LARGE SCALE GENOMIC DNA]</scope>
</reference>
<organism evidence="12">
    <name type="scientific">Soboliphyme baturini</name>
    <dbReference type="NCBI Taxonomy" id="241478"/>
    <lineage>
        <taxon>Eukaryota</taxon>
        <taxon>Metazoa</taxon>
        <taxon>Ecdysozoa</taxon>
        <taxon>Nematoda</taxon>
        <taxon>Enoplea</taxon>
        <taxon>Dorylaimia</taxon>
        <taxon>Dioctophymatida</taxon>
        <taxon>Dioctophymatoidea</taxon>
        <taxon>Soboliphymatidae</taxon>
        <taxon>Soboliphyme</taxon>
    </lineage>
</organism>
<keyword evidence="11" id="KW-1185">Reference proteome</keyword>
<feature type="binding site" evidence="7">
    <location>
        <position position="82"/>
    </location>
    <ligand>
        <name>Zn(2+)</name>
        <dbReference type="ChEBI" id="CHEBI:29105"/>
        <note>catalytic</note>
    </ligand>
</feature>
<dbReference type="CDD" id="cd04280">
    <property type="entry name" value="ZnMc_astacin_like"/>
    <property type="match status" value="1"/>
</dbReference>
<dbReference type="GO" id="GO:0008270">
    <property type="term" value="F:zinc ion binding"/>
    <property type="evidence" value="ECO:0007669"/>
    <property type="project" value="UniProtKB-UniRule"/>
</dbReference>
<evidence type="ECO:0000256" key="6">
    <source>
        <dbReference type="ARBA" id="ARBA00023157"/>
    </source>
</evidence>
<dbReference type="PANTHER" id="PTHR10127:SF780">
    <property type="entry name" value="METALLOENDOPEPTIDASE"/>
    <property type="match status" value="1"/>
</dbReference>
<proteinExistence type="predicted"/>
<dbReference type="SUPFAM" id="SSF55486">
    <property type="entry name" value="Metalloproteases ('zincins'), catalytic domain"/>
    <property type="match status" value="1"/>
</dbReference>
<sequence>MEGVDQEGVNAVQKALDFWMKHTCVSFVRDSNAKPDLIFFAGMGCYSNVGYIGRVQYISIGRGCETFGIVAHEVGHALGMWHTQSRPDADRYIRVMKENIPPTVLHNFLKRSPKDVNDLRLPYDYGSLMHYDALAFSLNGNATLRSTKPGYEYTFGQREKPSFLDVKVINEVYCKGTSLI</sequence>
<evidence type="ECO:0000256" key="8">
    <source>
        <dbReference type="RuleBase" id="RU361183"/>
    </source>
</evidence>
<accession>A0A183IF92</accession>
<dbReference type="InterPro" id="IPR001506">
    <property type="entry name" value="Peptidase_M12A"/>
</dbReference>
<comment type="cofactor">
    <cofactor evidence="7 8">
        <name>Zn(2+)</name>
        <dbReference type="ChEBI" id="CHEBI:29105"/>
    </cofactor>
    <text evidence="7 8">Binds 1 zinc ion per subunit.</text>
</comment>
<dbReference type="AlphaFoldDB" id="A0A183IF92"/>
<evidence type="ECO:0000256" key="1">
    <source>
        <dbReference type="ARBA" id="ARBA00022670"/>
    </source>
</evidence>
<keyword evidence="5 7" id="KW-0482">Metalloprotease</keyword>
<keyword evidence="6" id="KW-1015">Disulfide bond</keyword>
<feature type="active site" evidence="7">
    <location>
        <position position="73"/>
    </location>
</feature>
<evidence type="ECO:0000256" key="2">
    <source>
        <dbReference type="ARBA" id="ARBA00022723"/>
    </source>
</evidence>
<dbReference type="Gene3D" id="3.40.390.10">
    <property type="entry name" value="Collagenase (Catalytic Domain)"/>
    <property type="match status" value="1"/>
</dbReference>
<gene>
    <name evidence="10" type="ORF">SBAD_LOCUS2286</name>
</gene>
<evidence type="ECO:0000313" key="10">
    <source>
        <dbReference type="EMBL" id="VDO97129.1"/>
    </source>
</evidence>
<feature type="binding site" evidence="7">
    <location>
        <position position="72"/>
    </location>
    <ligand>
        <name>Zn(2+)</name>
        <dbReference type="ChEBI" id="CHEBI:29105"/>
        <note>catalytic</note>
    </ligand>
</feature>